<evidence type="ECO:0000313" key="2">
    <source>
        <dbReference type="EMBL" id="CAG6728295.1"/>
    </source>
</evidence>
<organism evidence="2">
    <name type="scientific">Cacopsylla melanoneura</name>
    <dbReference type="NCBI Taxonomy" id="428564"/>
    <lineage>
        <taxon>Eukaryota</taxon>
        <taxon>Metazoa</taxon>
        <taxon>Ecdysozoa</taxon>
        <taxon>Arthropoda</taxon>
        <taxon>Hexapoda</taxon>
        <taxon>Insecta</taxon>
        <taxon>Pterygota</taxon>
        <taxon>Neoptera</taxon>
        <taxon>Paraneoptera</taxon>
        <taxon>Hemiptera</taxon>
        <taxon>Sternorrhyncha</taxon>
        <taxon>Psylloidea</taxon>
        <taxon>Psyllidae</taxon>
        <taxon>Psyllinae</taxon>
        <taxon>Cacopsylla</taxon>
    </lineage>
</organism>
<keyword evidence="1" id="KW-1133">Transmembrane helix</keyword>
<keyword evidence="1" id="KW-0812">Transmembrane</keyword>
<dbReference type="EMBL" id="HBUF01375975">
    <property type="protein sequence ID" value="CAG6728295.1"/>
    <property type="molecule type" value="Transcribed_RNA"/>
</dbReference>
<proteinExistence type="predicted"/>
<feature type="transmembrane region" description="Helical" evidence="1">
    <location>
        <begin position="46"/>
        <end position="66"/>
    </location>
</feature>
<sequence>MFTPDFSFTFLFKITFYIFVNISSYYRAILRWDEGKVSIPETPVPVEFFLIFLPDFFFFLMTININDYKQEAVTVRVSHWTIQIVYFYYRNHSRFKLPLELKLLPQEVICLYSPINEH</sequence>
<reference evidence="2" key="1">
    <citation type="submission" date="2021-05" db="EMBL/GenBank/DDBJ databases">
        <authorList>
            <person name="Alioto T."/>
            <person name="Alioto T."/>
            <person name="Gomez Garrido J."/>
        </authorList>
    </citation>
    <scope>NUCLEOTIDE SEQUENCE</scope>
</reference>
<accession>A0A8D9DV16</accession>
<name>A0A8D9DV16_9HEMI</name>
<feature type="transmembrane region" description="Helical" evidence="1">
    <location>
        <begin position="6"/>
        <end position="26"/>
    </location>
</feature>
<keyword evidence="1" id="KW-0472">Membrane</keyword>
<evidence type="ECO:0000256" key="1">
    <source>
        <dbReference type="SAM" id="Phobius"/>
    </source>
</evidence>
<protein>
    <submittedName>
        <fullName evidence="2">Uncharacterized protein</fullName>
    </submittedName>
</protein>
<dbReference type="AlphaFoldDB" id="A0A8D9DV16"/>